<dbReference type="Proteomes" id="UP001597413">
    <property type="component" value="Unassembled WGS sequence"/>
</dbReference>
<protein>
    <submittedName>
        <fullName evidence="3">Uncharacterized protein</fullName>
    </submittedName>
</protein>
<organism evidence="3 4">
    <name type="scientific">Rhodobacter lacus</name>
    <dbReference type="NCBI Taxonomy" id="1641972"/>
    <lineage>
        <taxon>Bacteria</taxon>
        <taxon>Pseudomonadati</taxon>
        <taxon>Pseudomonadota</taxon>
        <taxon>Alphaproteobacteria</taxon>
        <taxon>Rhodobacterales</taxon>
        <taxon>Rhodobacter group</taxon>
        <taxon>Rhodobacter</taxon>
    </lineage>
</organism>
<keyword evidence="2" id="KW-0812">Transmembrane</keyword>
<proteinExistence type="predicted"/>
<evidence type="ECO:0000313" key="4">
    <source>
        <dbReference type="Proteomes" id="UP001597413"/>
    </source>
</evidence>
<feature type="transmembrane region" description="Helical" evidence="2">
    <location>
        <begin position="57"/>
        <end position="77"/>
    </location>
</feature>
<comment type="caution">
    <text evidence="3">The sequence shown here is derived from an EMBL/GenBank/DDBJ whole genome shotgun (WGS) entry which is preliminary data.</text>
</comment>
<name>A0ABW5A493_9RHOB</name>
<sequence length="78" mass="8082">MPSTLTPPLPPSLGLPRAPAQSARHHSLSSPLPPAIDAEAEAEDTQGDTGKAWPGGWWILPALPLGAAFWGGLLVLLL</sequence>
<keyword evidence="4" id="KW-1185">Reference proteome</keyword>
<feature type="compositionally biased region" description="Pro residues" evidence="1">
    <location>
        <begin position="1"/>
        <end position="13"/>
    </location>
</feature>
<keyword evidence="2" id="KW-1133">Transmembrane helix</keyword>
<gene>
    <name evidence="3" type="ORF">ACFSM0_00700</name>
</gene>
<evidence type="ECO:0000256" key="2">
    <source>
        <dbReference type="SAM" id="Phobius"/>
    </source>
</evidence>
<dbReference type="RefSeq" id="WP_377385672.1">
    <property type="nucleotide sequence ID" value="NZ_JBHUIX010000001.1"/>
</dbReference>
<dbReference type="EMBL" id="JBHUIX010000001">
    <property type="protein sequence ID" value="MFD2172599.1"/>
    <property type="molecule type" value="Genomic_DNA"/>
</dbReference>
<evidence type="ECO:0000313" key="3">
    <source>
        <dbReference type="EMBL" id="MFD2172599.1"/>
    </source>
</evidence>
<keyword evidence="2" id="KW-0472">Membrane</keyword>
<feature type="region of interest" description="Disordered" evidence="1">
    <location>
        <begin position="1"/>
        <end position="51"/>
    </location>
</feature>
<reference evidence="4" key="1">
    <citation type="journal article" date="2019" name="Int. J. Syst. Evol. Microbiol.">
        <title>The Global Catalogue of Microorganisms (GCM) 10K type strain sequencing project: providing services to taxonomists for standard genome sequencing and annotation.</title>
        <authorList>
            <consortium name="The Broad Institute Genomics Platform"/>
            <consortium name="The Broad Institute Genome Sequencing Center for Infectious Disease"/>
            <person name="Wu L."/>
            <person name="Ma J."/>
        </authorList>
    </citation>
    <scope>NUCLEOTIDE SEQUENCE [LARGE SCALE GENOMIC DNA]</scope>
    <source>
        <strain evidence="4">CCUG 55131</strain>
    </source>
</reference>
<accession>A0ABW5A493</accession>
<evidence type="ECO:0000256" key="1">
    <source>
        <dbReference type="SAM" id="MobiDB-lite"/>
    </source>
</evidence>